<organism evidence="2 3">
    <name type="scientific">Aureobasidium pullulans EXF-150</name>
    <dbReference type="NCBI Taxonomy" id="1043002"/>
    <lineage>
        <taxon>Eukaryota</taxon>
        <taxon>Fungi</taxon>
        <taxon>Dikarya</taxon>
        <taxon>Ascomycota</taxon>
        <taxon>Pezizomycotina</taxon>
        <taxon>Dothideomycetes</taxon>
        <taxon>Dothideomycetidae</taxon>
        <taxon>Dothideales</taxon>
        <taxon>Saccotheciaceae</taxon>
        <taxon>Aureobasidium</taxon>
    </lineage>
</organism>
<accession>A0A074X1R1</accession>
<dbReference type="AlphaFoldDB" id="A0A074X1R1"/>
<dbReference type="RefSeq" id="XP_029755530.1">
    <property type="nucleotide sequence ID" value="XM_029898970.1"/>
</dbReference>
<feature type="region of interest" description="Disordered" evidence="1">
    <location>
        <begin position="100"/>
        <end position="122"/>
    </location>
</feature>
<dbReference type="GeneID" id="40741276"/>
<name>A0A074X1R1_AURPU</name>
<evidence type="ECO:0000313" key="3">
    <source>
        <dbReference type="Proteomes" id="UP000030706"/>
    </source>
</evidence>
<evidence type="ECO:0000313" key="2">
    <source>
        <dbReference type="EMBL" id="KEQ79343.1"/>
    </source>
</evidence>
<dbReference type="HOGENOM" id="CLU_1610430_0_0_1"/>
<proteinExistence type="predicted"/>
<evidence type="ECO:0000256" key="1">
    <source>
        <dbReference type="SAM" id="MobiDB-lite"/>
    </source>
</evidence>
<keyword evidence="3" id="KW-1185">Reference proteome</keyword>
<dbReference type="Proteomes" id="UP000030706">
    <property type="component" value="Unassembled WGS sequence"/>
</dbReference>
<gene>
    <name evidence="2" type="ORF">M438DRAFT_151155</name>
</gene>
<reference evidence="2 3" key="1">
    <citation type="journal article" date="2014" name="BMC Genomics">
        <title>Genome sequencing of four Aureobasidium pullulans varieties: biotechnological potential, stress tolerance, and description of new species.</title>
        <authorList>
            <person name="Gostin Ar C."/>
            <person name="Ohm R.A."/>
            <person name="Kogej T."/>
            <person name="Sonjak S."/>
            <person name="Turk M."/>
            <person name="Zajc J."/>
            <person name="Zalar P."/>
            <person name="Grube M."/>
            <person name="Sun H."/>
            <person name="Han J."/>
            <person name="Sharma A."/>
            <person name="Chiniquy J."/>
            <person name="Ngan C.Y."/>
            <person name="Lipzen A."/>
            <person name="Barry K."/>
            <person name="Grigoriev I.V."/>
            <person name="Gunde-Cimerman N."/>
        </authorList>
    </citation>
    <scope>NUCLEOTIDE SEQUENCE [LARGE SCALE GENOMIC DNA]</scope>
    <source>
        <strain evidence="2 3">EXF-150</strain>
    </source>
</reference>
<protein>
    <submittedName>
        <fullName evidence="2">Uncharacterized protein</fullName>
    </submittedName>
</protein>
<sequence length="165" mass="19530">MSGIDVLKQVCTARDLYCNHSAYRGRKEAWHLHFLHLARLQLFFDNNHHIQETKTAFTIQHQSTIMLPFIINTTNMPLLLSRAARTIRVRSTIVPMTTRSRTPVPLPTIRHHPLSTRPPSPLAKAIERNSRMLYRMLQMQKRNHKENVDYLKDLIKLKRQRKFWA</sequence>
<dbReference type="EMBL" id="KL585007">
    <property type="protein sequence ID" value="KEQ79343.1"/>
    <property type="molecule type" value="Genomic_DNA"/>
</dbReference>